<name>A0A1J0GKK0_9CLOT</name>
<dbReference type="OrthoDB" id="1923861at2"/>
<evidence type="ECO:0008006" key="4">
    <source>
        <dbReference type="Google" id="ProtNLM"/>
    </source>
</evidence>
<feature type="transmembrane region" description="Helical" evidence="1">
    <location>
        <begin position="6"/>
        <end position="24"/>
    </location>
</feature>
<gene>
    <name evidence="2" type="ORF">A7L45_18230</name>
</gene>
<dbReference type="KEGG" id="ceu:A7L45_18230"/>
<dbReference type="EMBL" id="CP015756">
    <property type="protein sequence ID" value="APC41865.1"/>
    <property type="molecule type" value="Genomic_DNA"/>
</dbReference>
<dbReference type="AlphaFoldDB" id="A0A1J0GKK0"/>
<feature type="transmembrane region" description="Helical" evidence="1">
    <location>
        <begin position="61"/>
        <end position="83"/>
    </location>
</feature>
<organism evidence="2 3">
    <name type="scientific">Clostridium estertheticum subsp. estertheticum</name>
    <dbReference type="NCBI Taxonomy" id="1552"/>
    <lineage>
        <taxon>Bacteria</taxon>
        <taxon>Bacillati</taxon>
        <taxon>Bacillota</taxon>
        <taxon>Clostridia</taxon>
        <taxon>Eubacteriales</taxon>
        <taxon>Clostridiaceae</taxon>
        <taxon>Clostridium</taxon>
    </lineage>
</organism>
<keyword evidence="1" id="KW-1133">Transmembrane helix</keyword>
<evidence type="ECO:0000256" key="1">
    <source>
        <dbReference type="SAM" id="Phobius"/>
    </source>
</evidence>
<keyword evidence="1" id="KW-0812">Transmembrane</keyword>
<evidence type="ECO:0000313" key="3">
    <source>
        <dbReference type="Proteomes" id="UP000182569"/>
    </source>
</evidence>
<sequence length="123" mass="14418">MDIAMQILGMIAFTIVVFIIYYVLKTFLLSKIKINKWAVLTIAIVFFIAPVFMWPTMPTLVSRYVIPGVFVIFALWFMDLSGFMKRRNISRSKYNNTGYKKDKKNDIVMRPKAKPNRVKNNKK</sequence>
<dbReference type="Proteomes" id="UP000182569">
    <property type="component" value="Chromosome"/>
</dbReference>
<feature type="transmembrane region" description="Helical" evidence="1">
    <location>
        <begin position="36"/>
        <end position="55"/>
    </location>
</feature>
<dbReference type="RefSeq" id="WP_071614157.1">
    <property type="nucleotide sequence ID" value="NZ_CP015756.1"/>
</dbReference>
<keyword evidence="1" id="KW-0472">Membrane</keyword>
<evidence type="ECO:0000313" key="2">
    <source>
        <dbReference type="EMBL" id="APC41865.1"/>
    </source>
</evidence>
<protein>
    <recommendedName>
        <fullName evidence="4">DUF4491 family protein</fullName>
    </recommendedName>
</protein>
<accession>A0A1J0GKK0</accession>
<keyword evidence="3" id="KW-1185">Reference proteome</keyword>
<reference evidence="3" key="1">
    <citation type="journal article" date="2016" name="Front. Microbiol.">
        <title>Complete Genome Sequence of Clostridium estertheticum DSM 8809, a Microbe Identified in Spoiled Vacuum Packed Beef.</title>
        <authorList>
            <person name="Yu Z."/>
            <person name="Gunn L."/>
            <person name="Brennan E."/>
            <person name="Reid R."/>
            <person name="Wall P.G."/>
            <person name="Gaora O.P."/>
            <person name="Hurley D."/>
            <person name="Bolton D."/>
            <person name="Fanning S."/>
        </authorList>
    </citation>
    <scope>NUCLEOTIDE SEQUENCE [LARGE SCALE GENOMIC DNA]</scope>
    <source>
        <strain evidence="3">DSM 8809</strain>
    </source>
</reference>
<proteinExistence type="predicted"/>